<name>A0AAE0ZH46_9GAST</name>
<comment type="caution">
    <text evidence="1">The sequence shown here is derived from an EMBL/GenBank/DDBJ whole genome shotgun (WGS) entry which is preliminary data.</text>
</comment>
<evidence type="ECO:0000313" key="2">
    <source>
        <dbReference type="Proteomes" id="UP001283361"/>
    </source>
</evidence>
<sequence>FLHTSMTSKQVPRTAVLLAIVAVWLGLTLYAVNGAGVPNPDKYAHEKGEVARCGNQMSFGVALYRLNTSYKH</sequence>
<keyword evidence="2" id="KW-1185">Reference proteome</keyword>
<accession>A0AAE0ZH46</accession>
<organism evidence="1 2">
    <name type="scientific">Elysia crispata</name>
    <name type="common">lettuce slug</name>
    <dbReference type="NCBI Taxonomy" id="231223"/>
    <lineage>
        <taxon>Eukaryota</taxon>
        <taxon>Metazoa</taxon>
        <taxon>Spiralia</taxon>
        <taxon>Lophotrochozoa</taxon>
        <taxon>Mollusca</taxon>
        <taxon>Gastropoda</taxon>
        <taxon>Heterobranchia</taxon>
        <taxon>Euthyneura</taxon>
        <taxon>Panpulmonata</taxon>
        <taxon>Sacoglossa</taxon>
        <taxon>Placobranchoidea</taxon>
        <taxon>Plakobranchidae</taxon>
        <taxon>Elysia</taxon>
    </lineage>
</organism>
<feature type="non-terminal residue" evidence="1">
    <location>
        <position position="1"/>
    </location>
</feature>
<dbReference type="Proteomes" id="UP001283361">
    <property type="component" value="Unassembled WGS sequence"/>
</dbReference>
<protein>
    <submittedName>
        <fullName evidence="1">Uncharacterized protein</fullName>
    </submittedName>
</protein>
<reference evidence="1" key="1">
    <citation type="journal article" date="2023" name="G3 (Bethesda)">
        <title>A reference genome for the long-term kleptoplast-retaining sea slug Elysia crispata morphotype clarki.</title>
        <authorList>
            <person name="Eastman K.E."/>
            <person name="Pendleton A.L."/>
            <person name="Shaikh M.A."/>
            <person name="Suttiyut T."/>
            <person name="Ogas R."/>
            <person name="Tomko P."/>
            <person name="Gavelis G."/>
            <person name="Widhalm J.R."/>
            <person name="Wisecaver J.H."/>
        </authorList>
    </citation>
    <scope>NUCLEOTIDE SEQUENCE</scope>
    <source>
        <strain evidence="1">ECLA1</strain>
    </source>
</reference>
<proteinExistence type="predicted"/>
<gene>
    <name evidence="1" type="ORF">RRG08_000268</name>
</gene>
<dbReference type="EMBL" id="JAWDGP010003938">
    <property type="protein sequence ID" value="KAK3769373.1"/>
    <property type="molecule type" value="Genomic_DNA"/>
</dbReference>
<evidence type="ECO:0000313" key="1">
    <source>
        <dbReference type="EMBL" id="KAK3769373.1"/>
    </source>
</evidence>
<dbReference type="AlphaFoldDB" id="A0AAE0ZH46"/>